<gene>
    <name evidence="1" type="ORF">QYS49_29010</name>
</gene>
<name>A0AA49JBF6_9BACT</name>
<dbReference type="Proteomes" id="UP001230496">
    <property type="component" value="Chromosome"/>
</dbReference>
<evidence type="ECO:0000313" key="2">
    <source>
        <dbReference type="Proteomes" id="UP001230496"/>
    </source>
</evidence>
<organism evidence="1 2">
    <name type="scientific">Marivirga salinarum</name>
    <dbReference type="NCBI Taxonomy" id="3059078"/>
    <lineage>
        <taxon>Bacteria</taxon>
        <taxon>Pseudomonadati</taxon>
        <taxon>Bacteroidota</taxon>
        <taxon>Cytophagia</taxon>
        <taxon>Cytophagales</taxon>
        <taxon>Marivirgaceae</taxon>
        <taxon>Marivirga</taxon>
    </lineage>
</organism>
<reference evidence="1 2" key="1">
    <citation type="submission" date="2023-08" db="EMBL/GenBank/DDBJ databases">
        <title>Comparative genomics and taxonomic characterization of three novel marine species of genus Marivirga.</title>
        <authorList>
            <person name="Muhammad N."/>
            <person name="Kim S.-G."/>
        </authorList>
    </citation>
    <scope>NUCLEOTIDE SEQUENCE [LARGE SCALE GENOMIC DNA]</scope>
    <source>
        <strain evidence="1 2">BDSF4-3</strain>
    </source>
</reference>
<dbReference type="EMBL" id="CP129971">
    <property type="protein sequence ID" value="WKK75514.2"/>
    <property type="molecule type" value="Genomic_DNA"/>
</dbReference>
<sequence>MLTLVDGDYYLVPIQYASVDIDPLDPVRYPLLFDFTRCGSTLNASPVINGFTTAGFDNGDETYSQAIVDYTVTEEGDNVTINDGVSDIASGKMEQLQTIISQRDRK</sequence>
<dbReference type="AlphaFoldDB" id="A0AA49JBF6"/>
<proteinExistence type="predicted"/>
<protein>
    <submittedName>
        <fullName evidence="1">Uncharacterized protein</fullName>
    </submittedName>
</protein>
<dbReference type="KEGG" id="msaa:QYS49_29010"/>
<dbReference type="RefSeq" id="WP_308351273.1">
    <property type="nucleotide sequence ID" value="NZ_CP129971.1"/>
</dbReference>
<evidence type="ECO:0000313" key="1">
    <source>
        <dbReference type="EMBL" id="WKK75514.2"/>
    </source>
</evidence>
<keyword evidence="2" id="KW-1185">Reference proteome</keyword>
<accession>A0AA49JBF6</accession>